<keyword evidence="4 10" id="KW-0812">Transmembrane</keyword>
<keyword evidence="12" id="KW-1185">Reference proteome</keyword>
<dbReference type="InterPro" id="IPR001499">
    <property type="entry name" value="GPCR_STE3"/>
</dbReference>
<comment type="subcellular location">
    <subcellularLocation>
        <location evidence="1">Membrane</location>
        <topology evidence="1">Multi-pass membrane protein</topology>
    </subcellularLocation>
</comment>
<dbReference type="PRINTS" id="PR00900">
    <property type="entry name" value="PHEROMONEAR"/>
</dbReference>
<dbReference type="PANTHER" id="PTHR28097">
    <property type="entry name" value="PHEROMONE A FACTOR RECEPTOR"/>
    <property type="match status" value="1"/>
</dbReference>
<evidence type="ECO:0000256" key="2">
    <source>
        <dbReference type="ARBA" id="ARBA00011085"/>
    </source>
</evidence>
<evidence type="ECO:0000256" key="8">
    <source>
        <dbReference type="ARBA" id="ARBA00023170"/>
    </source>
</evidence>
<dbReference type="FunCoup" id="A0A165GKH6">
    <property type="interactions" value="86"/>
</dbReference>
<dbReference type="Pfam" id="PF02076">
    <property type="entry name" value="STE3"/>
    <property type="match status" value="1"/>
</dbReference>
<evidence type="ECO:0000256" key="1">
    <source>
        <dbReference type="ARBA" id="ARBA00004141"/>
    </source>
</evidence>
<dbReference type="GO" id="GO:0004933">
    <property type="term" value="F:mating-type a-factor pheromone receptor activity"/>
    <property type="evidence" value="ECO:0007669"/>
    <property type="project" value="InterPro"/>
</dbReference>
<reference evidence="11 12" key="1">
    <citation type="journal article" date="2016" name="Mol. Biol. Evol.">
        <title>Comparative Genomics of Early-Diverging Mushroom-Forming Fungi Provides Insights into the Origins of Lignocellulose Decay Capabilities.</title>
        <authorList>
            <person name="Nagy L.G."/>
            <person name="Riley R."/>
            <person name="Tritt A."/>
            <person name="Adam C."/>
            <person name="Daum C."/>
            <person name="Floudas D."/>
            <person name="Sun H."/>
            <person name="Yadav J.S."/>
            <person name="Pangilinan J."/>
            <person name="Larsson K.H."/>
            <person name="Matsuura K."/>
            <person name="Barry K."/>
            <person name="Labutti K."/>
            <person name="Kuo R."/>
            <person name="Ohm R.A."/>
            <person name="Bhattacharya S.S."/>
            <person name="Shirouzu T."/>
            <person name="Yoshinaga Y."/>
            <person name="Martin F.M."/>
            <person name="Grigoriev I.V."/>
            <person name="Hibbett D.S."/>
        </authorList>
    </citation>
    <scope>NUCLEOTIDE SEQUENCE [LARGE SCALE GENOMIC DNA]</scope>
    <source>
        <strain evidence="11 12">HHB12733</strain>
    </source>
</reference>
<evidence type="ECO:0000256" key="4">
    <source>
        <dbReference type="ARBA" id="ARBA00022692"/>
    </source>
</evidence>
<accession>A0A165GKH6</accession>
<dbReference type="GO" id="GO:0000750">
    <property type="term" value="P:pheromone-dependent signal transduction involved in conjugation with cellular fusion"/>
    <property type="evidence" value="ECO:0007669"/>
    <property type="project" value="TreeGrafter"/>
</dbReference>
<organism evidence="11 12">
    <name type="scientific">Calocera cornea HHB12733</name>
    <dbReference type="NCBI Taxonomy" id="1353952"/>
    <lineage>
        <taxon>Eukaryota</taxon>
        <taxon>Fungi</taxon>
        <taxon>Dikarya</taxon>
        <taxon>Basidiomycota</taxon>
        <taxon>Agaricomycotina</taxon>
        <taxon>Dacrymycetes</taxon>
        <taxon>Dacrymycetales</taxon>
        <taxon>Dacrymycetaceae</taxon>
        <taxon>Calocera</taxon>
    </lineage>
</organism>
<keyword evidence="3" id="KW-0589">Pheromone response</keyword>
<keyword evidence="9" id="KW-0807">Transducer</keyword>
<dbReference type="InParanoid" id="A0A165GKH6"/>
<comment type="similarity">
    <text evidence="2">Belongs to the G-protein coupled receptor 4 family.</text>
</comment>
<feature type="transmembrane region" description="Helical" evidence="10">
    <location>
        <begin position="75"/>
        <end position="93"/>
    </location>
</feature>
<gene>
    <name evidence="11" type="ORF">CALCODRAFT_433017</name>
</gene>
<evidence type="ECO:0000256" key="10">
    <source>
        <dbReference type="SAM" id="Phobius"/>
    </source>
</evidence>
<dbReference type="PRINTS" id="PR00899">
    <property type="entry name" value="GPCRSTE3"/>
</dbReference>
<evidence type="ECO:0000256" key="6">
    <source>
        <dbReference type="ARBA" id="ARBA00023040"/>
    </source>
</evidence>
<dbReference type="PANTHER" id="PTHR28097:SF1">
    <property type="entry name" value="PHEROMONE A FACTOR RECEPTOR"/>
    <property type="match status" value="1"/>
</dbReference>
<dbReference type="OrthoDB" id="2874149at2759"/>
<evidence type="ECO:0000256" key="9">
    <source>
        <dbReference type="ARBA" id="ARBA00023224"/>
    </source>
</evidence>
<dbReference type="Proteomes" id="UP000076842">
    <property type="component" value="Unassembled WGS sequence"/>
</dbReference>
<feature type="transmembrane region" description="Helical" evidence="10">
    <location>
        <begin position="204"/>
        <end position="225"/>
    </location>
</feature>
<feature type="transmembrane region" description="Helical" evidence="10">
    <location>
        <begin position="153"/>
        <end position="183"/>
    </location>
</feature>
<dbReference type="GO" id="GO:0005886">
    <property type="term" value="C:plasma membrane"/>
    <property type="evidence" value="ECO:0007669"/>
    <property type="project" value="TreeGrafter"/>
</dbReference>
<keyword evidence="5 10" id="KW-1133">Transmembrane helix</keyword>
<feature type="transmembrane region" description="Helical" evidence="10">
    <location>
        <begin position="6"/>
        <end position="25"/>
    </location>
</feature>
<feature type="transmembrane region" description="Helical" evidence="10">
    <location>
        <begin position="271"/>
        <end position="289"/>
    </location>
</feature>
<keyword evidence="8 11" id="KW-0675">Receptor</keyword>
<proteinExistence type="inferred from homology"/>
<dbReference type="CDD" id="cd14966">
    <property type="entry name" value="7tmD_STE3"/>
    <property type="match status" value="1"/>
</dbReference>
<evidence type="ECO:0000313" key="11">
    <source>
        <dbReference type="EMBL" id="KZT58185.1"/>
    </source>
</evidence>
<protein>
    <submittedName>
        <fullName evidence="11">Fungal pheromone STE3G-protein-coupled receptor</fullName>
    </submittedName>
</protein>
<evidence type="ECO:0000256" key="7">
    <source>
        <dbReference type="ARBA" id="ARBA00023136"/>
    </source>
</evidence>
<evidence type="ECO:0000313" key="12">
    <source>
        <dbReference type="Proteomes" id="UP000076842"/>
    </source>
</evidence>
<keyword evidence="7 10" id="KW-0472">Membrane</keyword>
<sequence length="321" mass="37741">MSFPHPELPIGSFIAVICLLVCLPSHIRVRNVASTSLNLWLCIVCIINVVNSFVWANDMIVRIPVWCDISTKFIIASNLGLPAAAFSICRFLCDVAKPNAGEQTKEQKRRRALVEIFLCWGQPAIIMALHYIVQGHRFDIYEYIGCQPDFYVSWASLFIISFPPLVYCFGTFFYAGFALWYFLQRRLQFDELLYLRHPGMTTNRYLRLMVVATAEMIWGTPWYLFVLVANISEQPGLQPWVSWEYVHYDWQRVGQIPLSLMSPTERSTRLALWWTVPVSGYLFFVFFGFSEQAMKDYRYYFRLFRIRVLRQDPRLWVRCHD</sequence>
<feature type="transmembrane region" description="Helical" evidence="10">
    <location>
        <begin position="37"/>
        <end position="55"/>
    </location>
</feature>
<evidence type="ECO:0000256" key="3">
    <source>
        <dbReference type="ARBA" id="ARBA00022507"/>
    </source>
</evidence>
<dbReference type="InterPro" id="IPR001546">
    <property type="entry name" value="GPCR_Pheromne_A_rcpt"/>
</dbReference>
<dbReference type="EMBL" id="KV423954">
    <property type="protein sequence ID" value="KZT58185.1"/>
    <property type="molecule type" value="Genomic_DNA"/>
</dbReference>
<evidence type="ECO:0000256" key="5">
    <source>
        <dbReference type="ARBA" id="ARBA00022989"/>
    </source>
</evidence>
<keyword evidence="6" id="KW-0297">G-protein coupled receptor</keyword>
<dbReference type="AlphaFoldDB" id="A0A165GKH6"/>
<feature type="transmembrane region" description="Helical" evidence="10">
    <location>
        <begin position="113"/>
        <end position="133"/>
    </location>
</feature>
<name>A0A165GKH6_9BASI</name>